<accession>A0A371FHQ0</accession>
<dbReference type="AlphaFoldDB" id="A0A371FHQ0"/>
<protein>
    <recommendedName>
        <fullName evidence="3">TMV resistance protein N</fullName>
    </recommendedName>
</protein>
<evidence type="ECO:0008006" key="3">
    <source>
        <dbReference type="Google" id="ProtNLM"/>
    </source>
</evidence>
<reference evidence="1" key="1">
    <citation type="submission" date="2018-05" db="EMBL/GenBank/DDBJ databases">
        <title>Draft genome of Mucuna pruriens seed.</title>
        <authorList>
            <person name="Nnadi N.E."/>
            <person name="Vos R."/>
            <person name="Hasami M.H."/>
            <person name="Devisetty U.K."/>
            <person name="Aguiy J.C."/>
        </authorList>
    </citation>
    <scope>NUCLEOTIDE SEQUENCE [LARGE SCALE GENOMIC DNA]</scope>
    <source>
        <strain evidence="1">JCA_2017</strain>
    </source>
</reference>
<sequence length="166" mass="19093">MDLCYRILVSQSVLDQGPIVIPIFYYIDPLHTSKPLQIMRENRYSKWKVVLTEVANLVINYQLEKEDEISPALIKATENSDNYASLEWCLAELGQNFGMQERPRALYHNLQNLAELPRINGDTSVLQHRSIPCEEADQELQASLFKNTRENPGATNGKLLSWKYPI</sequence>
<evidence type="ECO:0000313" key="2">
    <source>
        <dbReference type="Proteomes" id="UP000257109"/>
    </source>
</evidence>
<dbReference type="Proteomes" id="UP000257109">
    <property type="component" value="Unassembled WGS sequence"/>
</dbReference>
<comment type="caution">
    <text evidence="1">The sequence shown here is derived from an EMBL/GenBank/DDBJ whole genome shotgun (WGS) entry which is preliminary data.</text>
</comment>
<proteinExistence type="predicted"/>
<dbReference type="EMBL" id="QJKJ01009057">
    <property type="protein sequence ID" value="RDX77828.1"/>
    <property type="molecule type" value="Genomic_DNA"/>
</dbReference>
<name>A0A371FHQ0_MUCPR</name>
<evidence type="ECO:0000313" key="1">
    <source>
        <dbReference type="EMBL" id="RDX77828.1"/>
    </source>
</evidence>
<feature type="non-terminal residue" evidence="1">
    <location>
        <position position="1"/>
    </location>
</feature>
<gene>
    <name evidence="1" type="ORF">CR513_41987</name>
</gene>
<organism evidence="1 2">
    <name type="scientific">Mucuna pruriens</name>
    <name type="common">Velvet bean</name>
    <name type="synonym">Dolichos pruriens</name>
    <dbReference type="NCBI Taxonomy" id="157652"/>
    <lineage>
        <taxon>Eukaryota</taxon>
        <taxon>Viridiplantae</taxon>
        <taxon>Streptophyta</taxon>
        <taxon>Embryophyta</taxon>
        <taxon>Tracheophyta</taxon>
        <taxon>Spermatophyta</taxon>
        <taxon>Magnoliopsida</taxon>
        <taxon>eudicotyledons</taxon>
        <taxon>Gunneridae</taxon>
        <taxon>Pentapetalae</taxon>
        <taxon>rosids</taxon>
        <taxon>fabids</taxon>
        <taxon>Fabales</taxon>
        <taxon>Fabaceae</taxon>
        <taxon>Papilionoideae</taxon>
        <taxon>50 kb inversion clade</taxon>
        <taxon>NPAAA clade</taxon>
        <taxon>indigoferoid/millettioid clade</taxon>
        <taxon>Phaseoleae</taxon>
        <taxon>Mucuna</taxon>
    </lineage>
</organism>
<keyword evidence="2" id="KW-1185">Reference proteome</keyword>